<evidence type="ECO:0000313" key="6">
    <source>
        <dbReference type="Proteomes" id="UP000631114"/>
    </source>
</evidence>
<dbReference type="PROSITE" id="PS50985">
    <property type="entry name" value="GRAS"/>
    <property type="match status" value="1"/>
</dbReference>
<evidence type="ECO:0000256" key="2">
    <source>
        <dbReference type="ARBA" id="ARBA00023163"/>
    </source>
</evidence>
<feature type="region of interest" description="VHIID" evidence="3">
    <location>
        <begin position="232"/>
        <end position="297"/>
    </location>
</feature>
<comment type="caution">
    <text evidence="3">Lacks conserved residue(s) required for the propagation of feature annotation.</text>
</comment>
<name>A0A835M062_9MAGN</name>
<sequence length="519" mass="59163">MRSPFTTPQGQNQLPHPKPTNTLFQNTNNHTAQFLYEPTSVLDLRRSPSPVLGNNNSDSVNNFTAISGISDDTSLPWDDHVALPQPPHHLHPQNFLSEDWDSMMLNLSEKDDSTPLHFNPPPPLPPPFLLNENFNNFSTETFQNLELEFDCSQLDQLIRAATFVESNDLHSAQVILSRLNQHLHCPFGKPLQRACFYFKEALQFFLTHESRDNNYHHHHLSPLQVVQKIKSYKSFSEISPITMFASFTANQALLEALDGTLYIHVVDFEIGIGGQWASFMQEIANKAKSRNVLASSLRITAVVPEESSMEAGLIRENLQQFAQEVGIQFQLEFIMFNSFDDLMFNSIRFVNGESIAVNLSPAIFRCLKTSESIAGFLRFLRRISPRITVFIDGEGCRESRGTSFRKNFINGLEFYSTLFEALDAANNGDVELVRRIERFLLKPKIFANVSSAGNCILPWRELFSSVGMIPVQFSEFTDSQAEWLVRRAQVRGFHVEKRHGSMLLCWHERELVSTSAWRC</sequence>
<dbReference type="Proteomes" id="UP000631114">
    <property type="component" value="Unassembled WGS sequence"/>
</dbReference>
<protein>
    <submittedName>
        <fullName evidence="5">Uncharacterized protein</fullName>
    </submittedName>
</protein>
<keyword evidence="1" id="KW-0805">Transcription regulation</keyword>
<evidence type="ECO:0000256" key="3">
    <source>
        <dbReference type="PROSITE-ProRule" id="PRU01191"/>
    </source>
</evidence>
<dbReference type="OrthoDB" id="764992at2759"/>
<evidence type="ECO:0000256" key="4">
    <source>
        <dbReference type="SAM" id="MobiDB-lite"/>
    </source>
</evidence>
<gene>
    <name evidence="5" type="ORF">IFM89_032452</name>
</gene>
<comment type="similarity">
    <text evidence="3">Belongs to the GRAS family.</text>
</comment>
<dbReference type="InterPro" id="IPR005202">
    <property type="entry name" value="TF_GRAS"/>
</dbReference>
<evidence type="ECO:0000256" key="1">
    <source>
        <dbReference type="ARBA" id="ARBA00023015"/>
    </source>
</evidence>
<organism evidence="5 6">
    <name type="scientific">Coptis chinensis</name>
    <dbReference type="NCBI Taxonomy" id="261450"/>
    <lineage>
        <taxon>Eukaryota</taxon>
        <taxon>Viridiplantae</taxon>
        <taxon>Streptophyta</taxon>
        <taxon>Embryophyta</taxon>
        <taxon>Tracheophyta</taxon>
        <taxon>Spermatophyta</taxon>
        <taxon>Magnoliopsida</taxon>
        <taxon>Ranunculales</taxon>
        <taxon>Ranunculaceae</taxon>
        <taxon>Coptidoideae</taxon>
        <taxon>Coptis</taxon>
    </lineage>
</organism>
<dbReference type="EMBL" id="JADFTS010000004">
    <property type="protein sequence ID" value="KAF9611482.1"/>
    <property type="molecule type" value="Genomic_DNA"/>
</dbReference>
<feature type="region of interest" description="Leucine repeat II (LRII)" evidence="3">
    <location>
        <begin position="313"/>
        <end position="345"/>
    </location>
</feature>
<feature type="region of interest" description="SAW" evidence="3">
    <location>
        <begin position="450"/>
        <end position="518"/>
    </location>
</feature>
<proteinExistence type="inferred from homology"/>
<keyword evidence="6" id="KW-1185">Reference proteome</keyword>
<reference evidence="5 6" key="1">
    <citation type="submission" date="2020-10" db="EMBL/GenBank/DDBJ databases">
        <title>The Coptis chinensis genome and diversification of protoberbering-type alkaloids.</title>
        <authorList>
            <person name="Wang B."/>
            <person name="Shu S."/>
            <person name="Song C."/>
            <person name="Liu Y."/>
        </authorList>
    </citation>
    <scope>NUCLEOTIDE SEQUENCE [LARGE SCALE GENOMIC DNA]</scope>
    <source>
        <strain evidence="5">HL-2020</strain>
        <tissue evidence="5">Leaf</tissue>
    </source>
</reference>
<evidence type="ECO:0000313" key="5">
    <source>
        <dbReference type="EMBL" id="KAF9611482.1"/>
    </source>
</evidence>
<dbReference type="PANTHER" id="PTHR31636">
    <property type="entry name" value="OSJNBA0084A10.13 PROTEIN-RELATED"/>
    <property type="match status" value="1"/>
</dbReference>
<keyword evidence="2" id="KW-0804">Transcription</keyword>
<dbReference type="AlphaFoldDB" id="A0A835M062"/>
<accession>A0A835M062</accession>
<feature type="short sequence motif" description="VHIID" evidence="3">
    <location>
        <begin position="263"/>
        <end position="267"/>
    </location>
</feature>
<comment type="caution">
    <text evidence="5">The sequence shown here is derived from an EMBL/GenBank/DDBJ whole genome shotgun (WGS) entry which is preliminary data.</text>
</comment>
<dbReference type="Pfam" id="PF03514">
    <property type="entry name" value="GRAS"/>
    <property type="match status" value="1"/>
</dbReference>
<feature type="region of interest" description="Disordered" evidence="4">
    <location>
        <begin position="1"/>
        <end position="22"/>
    </location>
</feature>